<keyword evidence="1" id="KW-0472">Membrane</keyword>
<sequence length="249" mass="28486">MENFSILNTCILSIPQFFLCFMFSLVVIGKGSEVPFKCDSNKFIISLLKILFLASIVSFIGSFIGTFIPSMNIVSIAYMVVYCIILKYFYNTTWMESLLGVAAFSILIISFESLYVPYCIRYFYNGSEANLLNSPALKIFLCFIPERIVQIIAIISFWNFSSVIQKLKQYQIGLKGFIFIVFTLFFIELNLTKIVIAYFPVFSLDTKILLGLCCACSGLLNFVILYHYIKVITKVSKYHIERSVENGQH</sequence>
<organism evidence="2 3">
    <name type="scientific">Ruminiclostridium papyrosolvens DSM 2782</name>
    <dbReference type="NCBI Taxonomy" id="588581"/>
    <lineage>
        <taxon>Bacteria</taxon>
        <taxon>Bacillati</taxon>
        <taxon>Bacillota</taxon>
        <taxon>Clostridia</taxon>
        <taxon>Eubacteriales</taxon>
        <taxon>Oscillospiraceae</taxon>
        <taxon>Ruminiclostridium</taxon>
    </lineage>
</organism>
<feature type="transmembrane region" description="Helical" evidence="1">
    <location>
        <begin position="97"/>
        <end position="116"/>
    </location>
</feature>
<dbReference type="RefSeq" id="WP_004620034.1">
    <property type="nucleotide sequence ID" value="NZ_ACXX02000009.1"/>
</dbReference>
<feature type="transmembrane region" description="Helical" evidence="1">
    <location>
        <begin position="172"/>
        <end position="196"/>
    </location>
</feature>
<gene>
    <name evidence="2" type="ORF">Cpap_1452</name>
</gene>
<dbReference type="STRING" id="588581.Cpap_1452"/>
<keyword evidence="3" id="KW-1185">Reference proteome</keyword>
<reference evidence="2" key="1">
    <citation type="submission" date="2009-07" db="EMBL/GenBank/DDBJ databases">
        <authorList>
            <consortium name="US DOE Joint Genome Institute (JGI-PGF)"/>
            <person name="Lucas S."/>
            <person name="Copeland A."/>
            <person name="Lapidus A."/>
            <person name="Glavina del Rio T."/>
            <person name="Tice H."/>
            <person name="Bruce D."/>
            <person name="Goodwin L."/>
            <person name="Pitluck S."/>
            <person name="Larimer F."/>
            <person name="Land M.L."/>
            <person name="Mouttaki H."/>
            <person name="He Z."/>
            <person name="Zhou J."/>
            <person name="Hemme C.L."/>
        </authorList>
    </citation>
    <scope>NUCLEOTIDE SEQUENCE [LARGE SCALE GENOMIC DNA]</scope>
    <source>
        <strain evidence="2">DSM 2782</strain>
    </source>
</reference>
<comment type="caution">
    <text evidence="2">The sequence shown here is derived from an EMBL/GenBank/DDBJ whole genome shotgun (WGS) entry which is preliminary data.</text>
</comment>
<keyword evidence="1" id="KW-1133">Transmembrane helix</keyword>
<evidence type="ECO:0000313" key="3">
    <source>
        <dbReference type="Proteomes" id="UP000003860"/>
    </source>
</evidence>
<accession>F1TE94</accession>
<evidence type="ECO:0000313" key="2">
    <source>
        <dbReference type="EMBL" id="EGD47060.1"/>
    </source>
</evidence>
<dbReference type="AlphaFoldDB" id="F1TE94"/>
<reference evidence="2" key="2">
    <citation type="submission" date="2011-01" db="EMBL/GenBank/DDBJ databases">
        <title>The Non-contiguous Finished genome of Clostridium papyrosolvens.</title>
        <authorList>
            <person name="Lucas S."/>
            <person name="Copeland A."/>
            <person name="Lapidus A."/>
            <person name="Cheng J.-F."/>
            <person name="Goodwin L."/>
            <person name="Pitluck S."/>
            <person name="Misra M."/>
            <person name="Chertkov O."/>
            <person name="Detter J.C."/>
            <person name="Han C."/>
            <person name="Tapia R."/>
            <person name="Land M."/>
            <person name="Hauser L."/>
            <person name="Kyrpides N."/>
            <person name="Ivanova N."/>
            <person name="Pagani I."/>
            <person name="Mouttaki H."/>
            <person name="He Z."/>
            <person name="Zhou J."/>
            <person name="Hemme C.L."/>
            <person name="Woyke T."/>
        </authorList>
    </citation>
    <scope>NUCLEOTIDE SEQUENCE [LARGE SCALE GENOMIC DNA]</scope>
    <source>
        <strain evidence="2">DSM 2782</strain>
    </source>
</reference>
<dbReference type="Proteomes" id="UP000003860">
    <property type="component" value="Unassembled WGS sequence"/>
</dbReference>
<feature type="transmembrane region" description="Helical" evidence="1">
    <location>
        <begin position="70"/>
        <end position="90"/>
    </location>
</feature>
<evidence type="ECO:0000256" key="1">
    <source>
        <dbReference type="SAM" id="Phobius"/>
    </source>
</evidence>
<protein>
    <submittedName>
        <fullName evidence="2">Uncharacterized protein</fullName>
    </submittedName>
</protein>
<feature type="transmembrane region" description="Helical" evidence="1">
    <location>
        <begin position="43"/>
        <end position="64"/>
    </location>
</feature>
<feature type="transmembrane region" description="Helical" evidence="1">
    <location>
        <begin position="6"/>
        <end position="31"/>
    </location>
</feature>
<feature type="transmembrane region" description="Helical" evidence="1">
    <location>
        <begin position="208"/>
        <end position="229"/>
    </location>
</feature>
<name>F1TE94_9FIRM</name>
<dbReference type="OrthoDB" id="9824618at2"/>
<dbReference type="EMBL" id="ACXX02000009">
    <property type="protein sequence ID" value="EGD47060.1"/>
    <property type="molecule type" value="Genomic_DNA"/>
</dbReference>
<proteinExistence type="predicted"/>
<keyword evidence="1" id="KW-0812">Transmembrane</keyword>